<dbReference type="Proteomes" id="UP001272940">
    <property type="component" value="Unassembled WGS sequence"/>
</dbReference>
<accession>A0A1Z3U9B3</accession>
<organism evidence="2 4">
    <name type="scientific">Brevundimonas vesicularis</name>
    <name type="common">Pseudomonas vesicularis</name>
    <dbReference type="NCBI Taxonomy" id="41276"/>
    <lineage>
        <taxon>Bacteria</taxon>
        <taxon>Pseudomonadati</taxon>
        <taxon>Pseudomonadota</taxon>
        <taxon>Alphaproteobacteria</taxon>
        <taxon>Caulobacterales</taxon>
        <taxon>Caulobacteraceae</taxon>
        <taxon>Brevundimonas</taxon>
    </lineage>
</organism>
<dbReference type="AlphaFoldDB" id="A0A1Z3U9B3"/>
<dbReference type="KEGG" id="bvc:CEP68_10430"/>
<sequence length="188" mass="19320">MQNSSKPLRASVRRLSGAVALIVAATAWPALAKPVADNLDVGKTLNVNVVGQIVPRCEIQGGGDIDFGELTGGERATALFGLNCNVPFDLSVTSARGGLAHVTKPQGEGPFAGVLPYDVTLTVPTLRPEPRTVQASFSSADHVGMLSSGDGIAAGGGKIEFRTRQPAGAGLLAGQYTETLTVTVTPRV</sequence>
<dbReference type="Proteomes" id="UP000197050">
    <property type="component" value="Chromosome"/>
</dbReference>
<reference evidence="4" key="1">
    <citation type="submission" date="2017-06" db="EMBL/GenBank/DDBJ databases">
        <title>FDA dAtabase for Regulatory Grade micrObial Sequences (FDA-ARGOS): Supporting development and validation of Infectious Disease Dx tests.</title>
        <authorList>
            <person name="Minogue T."/>
            <person name="Wolcott M."/>
            <person name="Wasieloski L."/>
            <person name="Aguilar W."/>
            <person name="Moore D."/>
            <person name="Tallon L."/>
            <person name="Sadzewicz L."/>
            <person name="Sengamalay N."/>
            <person name="Ott S."/>
            <person name="Godinez A."/>
            <person name="Nagaraj S."/>
            <person name="Nadendla S."/>
            <person name="Geyer C."/>
            <person name="Sichtig H."/>
        </authorList>
    </citation>
    <scope>NUCLEOTIDE SEQUENCE [LARGE SCALE GENOMIC DNA]</scope>
    <source>
        <strain evidence="4">FDAARGOS_289</strain>
    </source>
</reference>
<evidence type="ECO:0000256" key="1">
    <source>
        <dbReference type="SAM" id="SignalP"/>
    </source>
</evidence>
<keyword evidence="5" id="KW-1185">Reference proteome</keyword>
<dbReference type="GeneID" id="34015129"/>
<dbReference type="RefSeq" id="WP_066629393.1">
    <property type="nucleotide sequence ID" value="NZ_CP022048.2"/>
</dbReference>
<dbReference type="EMBL" id="CP022048">
    <property type="protein sequence ID" value="ASE39886.1"/>
    <property type="molecule type" value="Genomic_DNA"/>
</dbReference>
<evidence type="ECO:0000313" key="5">
    <source>
        <dbReference type="Proteomes" id="UP001272940"/>
    </source>
</evidence>
<reference evidence="3 5" key="4">
    <citation type="journal article" date="2023" name="FEMS Microbes">
        <title>Whole genomes of deep-sea sponge-associated bacteria exhibit high novel natural product potential.</title>
        <authorList>
            <person name="Hesketh-Best P.J."/>
            <person name="January G.G."/>
            <person name="Koch M.J."/>
            <person name="Warburton P.J."/>
            <person name="Howell K.L."/>
            <person name="Upton M."/>
        </authorList>
    </citation>
    <scope>NUCLEOTIDE SEQUENCE [LARGE SCALE GENOMIC DNA]</scope>
    <source>
        <strain evidence="3 5">PC206-O</strain>
    </source>
</reference>
<dbReference type="EMBL" id="JAMYEC010000004">
    <property type="protein sequence ID" value="MDX2335082.1"/>
    <property type="molecule type" value="Genomic_DNA"/>
</dbReference>
<evidence type="ECO:0000313" key="3">
    <source>
        <dbReference type="EMBL" id="MDX2335082.1"/>
    </source>
</evidence>
<reference evidence="3" key="3">
    <citation type="submission" date="2022-06" db="EMBL/GenBank/DDBJ databases">
        <authorList>
            <person name="Hesketh-Best P.J."/>
            <person name="Koch M.J."/>
        </authorList>
    </citation>
    <scope>NUCLEOTIDE SEQUENCE</scope>
    <source>
        <strain evidence="3">PC206-O</strain>
    </source>
</reference>
<name>A0A1Z3U9B3_BREVE</name>
<gene>
    <name evidence="2" type="ORF">CEP68_10430</name>
    <name evidence="3" type="ORF">NJD11_09030</name>
</gene>
<protein>
    <submittedName>
        <fullName evidence="3">Spore coat U domain-containing protein</fullName>
    </submittedName>
</protein>
<proteinExistence type="predicted"/>
<keyword evidence="1" id="KW-0732">Signal</keyword>
<reference evidence="2" key="2">
    <citation type="submission" date="2017-12" db="EMBL/GenBank/DDBJ databases">
        <title>FDA dAtabase for Regulatory Grade micrObial Sequences (FDA-ARGOS): Supporting development and validation of Infectious Disease Dx tests.</title>
        <authorList>
            <person name="Campos J."/>
            <person name="Goldberg B."/>
            <person name="Tallon L."/>
            <person name="Sadzewicz L."/>
            <person name="Sengamalay N."/>
            <person name="Ott S."/>
            <person name="Godinez A."/>
            <person name="Nagaraj S."/>
            <person name="Vavikolanu K."/>
            <person name="Vyas G."/>
            <person name="Nadendla S."/>
            <person name="Aluvathingal J."/>
            <person name="Geyer C."/>
            <person name="Nandy P."/>
            <person name="Hobson J."/>
            <person name="Sichtig H."/>
        </authorList>
    </citation>
    <scope>NUCLEOTIDE SEQUENCE</scope>
    <source>
        <strain evidence="2">FDAARGOS_289</strain>
    </source>
</reference>
<evidence type="ECO:0000313" key="2">
    <source>
        <dbReference type="EMBL" id="ASE39886.1"/>
    </source>
</evidence>
<evidence type="ECO:0000313" key="4">
    <source>
        <dbReference type="Proteomes" id="UP000197050"/>
    </source>
</evidence>
<feature type="signal peptide" evidence="1">
    <location>
        <begin position="1"/>
        <end position="32"/>
    </location>
</feature>
<feature type="chain" id="PRO_5011246185" evidence="1">
    <location>
        <begin position="33"/>
        <end position="188"/>
    </location>
</feature>